<dbReference type="GO" id="GO:0019068">
    <property type="term" value="P:virion assembly"/>
    <property type="evidence" value="ECO:0007669"/>
    <property type="project" value="InterPro"/>
</dbReference>
<dbReference type="SUPFAM" id="SSF47943">
    <property type="entry name" value="Retrovirus capsid protein, N-terminal core domain"/>
    <property type="match status" value="1"/>
</dbReference>
<dbReference type="InterPro" id="IPR050462">
    <property type="entry name" value="Retroviral_Gag-Pol_poly"/>
</dbReference>
<gene>
    <name evidence="2" type="primary">GAG_0</name>
    <name evidence="2" type="ORF">RLOC_00002931</name>
</gene>
<sequence length="270" mass="30773">MKTQNADWDDIQVILDTLMDSTEKEMVLKAAKEKARQDIINRLVMGTLDDNFPTKDPGWDPNVSGHVQRLKKYQEWVQIGVQHAVPKTINWSKLYEIRQEKKESPTVFLERLKEAVRKYTDLQIDAPQAKVQIALIFLGQSQDDIRRKLQKLEGEELRNLDKLLEVAWKVYNNREKEISKRQQQNLLVVIQGKGNPGIRGRGRGGCGLGRGGGFGRGHGRTAVPKLGFNQCAFCMQGHWENECPNQFYQGNQPSQDQDTAKLMVLGKCSN</sequence>
<keyword evidence="3" id="KW-1185">Reference proteome</keyword>
<dbReference type="AlphaFoldDB" id="A0A218UT48"/>
<dbReference type="InterPro" id="IPR003036">
    <property type="entry name" value="Gag_P30"/>
</dbReference>
<accession>A0A218UT48</accession>
<organism evidence="2 3">
    <name type="scientific">Lonchura striata</name>
    <name type="common">white-rumped munia</name>
    <dbReference type="NCBI Taxonomy" id="40157"/>
    <lineage>
        <taxon>Eukaryota</taxon>
        <taxon>Metazoa</taxon>
        <taxon>Chordata</taxon>
        <taxon>Craniata</taxon>
        <taxon>Vertebrata</taxon>
        <taxon>Euteleostomi</taxon>
        <taxon>Archelosauria</taxon>
        <taxon>Archosauria</taxon>
        <taxon>Dinosauria</taxon>
        <taxon>Saurischia</taxon>
        <taxon>Theropoda</taxon>
        <taxon>Coelurosauria</taxon>
        <taxon>Aves</taxon>
        <taxon>Neognathae</taxon>
        <taxon>Neoaves</taxon>
        <taxon>Telluraves</taxon>
        <taxon>Australaves</taxon>
        <taxon>Passeriformes</taxon>
        <taxon>Passeroidea</taxon>
        <taxon>Estrildidae</taxon>
        <taxon>Estrildinae</taxon>
        <taxon>Lonchura</taxon>
    </lineage>
</organism>
<dbReference type="Pfam" id="PF02093">
    <property type="entry name" value="Gag_p30"/>
    <property type="match status" value="1"/>
</dbReference>
<evidence type="ECO:0000259" key="1">
    <source>
        <dbReference type="Pfam" id="PF02093"/>
    </source>
</evidence>
<dbReference type="EMBL" id="MUZQ01000142">
    <property type="protein sequence ID" value="OWK56934.1"/>
    <property type="molecule type" value="Genomic_DNA"/>
</dbReference>
<proteinExistence type="predicted"/>
<protein>
    <submittedName>
        <fullName evidence="2">Gag polyprotein</fullName>
    </submittedName>
</protein>
<evidence type="ECO:0000313" key="3">
    <source>
        <dbReference type="Proteomes" id="UP000197619"/>
    </source>
</evidence>
<dbReference type="Proteomes" id="UP000197619">
    <property type="component" value="Unassembled WGS sequence"/>
</dbReference>
<dbReference type="Gene3D" id="1.10.375.10">
    <property type="entry name" value="Human Immunodeficiency Virus Type 1 Capsid Protein"/>
    <property type="match status" value="1"/>
</dbReference>
<evidence type="ECO:0000313" key="2">
    <source>
        <dbReference type="EMBL" id="OWK56934.1"/>
    </source>
</evidence>
<dbReference type="PANTHER" id="PTHR33166">
    <property type="entry name" value="GAG_P30 DOMAIN-CONTAINING PROTEIN"/>
    <property type="match status" value="1"/>
</dbReference>
<name>A0A218UT48_9PASE</name>
<feature type="domain" description="Core shell protein Gag P30" evidence="1">
    <location>
        <begin position="3"/>
        <end position="172"/>
    </location>
</feature>
<reference evidence="2 3" key="1">
    <citation type="submission" date="2017-05" db="EMBL/GenBank/DDBJ databases">
        <title>Genome of assembly of the Bengalese finch, Lonchura striata domestica.</title>
        <authorList>
            <person name="Colquitt B.M."/>
            <person name="Brainard M.S."/>
        </authorList>
    </citation>
    <scope>NUCLEOTIDE SEQUENCE [LARGE SCALE GENOMIC DNA]</scope>
    <source>
        <strain evidence="2">White83orange57</strain>
    </source>
</reference>
<dbReference type="InterPro" id="IPR008919">
    <property type="entry name" value="Retrov_capsid_N"/>
</dbReference>
<comment type="caution">
    <text evidence="2">The sequence shown here is derived from an EMBL/GenBank/DDBJ whole genome shotgun (WGS) entry which is preliminary data.</text>
</comment>